<dbReference type="RefSeq" id="WP_036342030.1">
    <property type="nucleotide sequence ID" value="NZ_JALN02000001.1"/>
</dbReference>
<reference evidence="1" key="1">
    <citation type="submission" date="2014-05" db="EMBL/GenBank/DDBJ databases">
        <title>Genome sequence of Mycobacterium aromaticivorans strain JS19b1T (= DSM 45407T).</title>
        <authorList>
            <person name="Kwak Y."/>
            <person name="Park G.-S."/>
            <person name="Li Q.X."/>
            <person name="Lee S.-E."/>
            <person name="Shin J.-H."/>
        </authorList>
    </citation>
    <scope>NUCLEOTIDE SEQUENCE [LARGE SCALE GENOMIC DNA]</scope>
    <source>
        <strain evidence="1">JS19b1</strain>
    </source>
</reference>
<sequence>MSASRRVTTAVNDVLDLAPRRGEISLTRLVAAVSADRGRPIEVTMADLPPGVCGQWRQYADHDVFMIQNGLPTWDRTLAHELGHLVLGHYGIPVTEAARDVAELASDDLIGYMLNQRTGCMGPGGEDIEQEAEDFAALLLYRLGRSPSDRSSIVQVRLGEAFG</sequence>
<evidence type="ECO:0008006" key="3">
    <source>
        <dbReference type="Google" id="ProtNLM"/>
    </source>
</evidence>
<dbReference type="AlphaFoldDB" id="A0A064CJ46"/>
<dbReference type="EMBL" id="JALN02000001">
    <property type="protein sequence ID" value="KDE99706.1"/>
    <property type="molecule type" value="Genomic_DNA"/>
</dbReference>
<keyword evidence="2" id="KW-1185">Reference proteome</keyword>
<accession>A0A064CJ46</accession>
<gene>
    <name evidence="1" type="ORF">Y900_012355</name>
</gene>
<dbReference type="STRING" id="1440774.Y900_012355"/>
<proteinExistence type="predicted"/>
<dbReference type="Proteomes" id="UP000022835">
    <property type="component" value="Unassembled WGS sequence"/>
</dbReference>
<evidence type="ECO:0000313" key="1">
    <source>
        <dbReference type="EMBL" id="KDE99706.1"/>
    </source>
</evidence>
<dbReference type="OrthoDB" id="4144896at2"/>
<comment type="caution">
    <text evidence="1">The sequence shown here is derived from an EMBL/GenBank/DDBJ whole genome shotgun (WGS) entry which is preliminary data.</text>
</comment>
<dbReference type="eggNOG" id="ENOG5031DUM">
    <property type="taxonomic scope" value="Bacteria"/>
</dbReference>
<name>A0A064CJ46_9MYCO</name>
<organism evidence="1 2">
    <name type="scientific">Mycolicibacterium aromaticivorans JS19b1 = JCM 16368</name>
    <dbReference type="NCBI Taxonomy" id="1440774"/>
    <lineage>
        <taxon>Bacteria</taxon>
        <taxon>Bacillati</taxon>
        <taxon>Actinomycetota</taxon>
        <taxon>Actinomycetes</taxon>
        <taxon>Mycobacteriales</taxon>
        <taxon>Mycobacteriaceae</taxon>
        <taxon>Mycolicibacterium</taxon>
    </lineage>
</organism>
<evidence type="ECO:0000313" key="2">
    <source>
        <dbReference type="Proteomes" id="UP000022835"/>
    </source>
</evidence>
<protein>
    <recommendedName>
        <fullName evidence="3">DUF955 domain-containing protein</fullName>
    </recommendedName>
</protein>